<dbReference type="STRING" id="1231336.L248_0642"/>
<feature type="transmembrane region" description="Helical" evidence="5">
    <location>
        <begin position="328"/>
        <end position="354"/>
    </location>
</feature>
<keyword evidence="3 5" id="KW-1133">Transmembrane helix</keyword>
<dbReference type="AlphaFoldDB" id="U4TS46"/>
<dbReference type="InterPro" id="IPR006976">
    <property type="entry name" value="VanZ-like"/>
</dbReference>
<sequence length="373" mass="43081">MGVYIGDLRSAVFAFPVLALVIALPFLWWHYHKYRAISRWRVFWIYLFTFYLLCAYFLIILPLPDRAAVAKLTTPEYNLVPFEFIRQFMKYNPLQLTNVHTWKAALMAPTVIQPLFNVALTVPFGAFLRYYFHRPWWQVILGSFSLSLFFELTQLSGLYGYYPRPYRLFDVDDLLLNTTGGWLGCGLARLVMPILPTDEQMDRGALERANDVSMWRRMAGFIVDYLAASIIDFALSLVGTLLPALHILRANWMLWVVFILWMVIPPMLGHRTLGMRVVRLRMARANGAPISWWQPLFRFAVGYGIPALTVWGMFRAVDAINGIGFSQFTWAGVGIIVALLMLSIMIGDWLLAFVMRSHRLLFEQITNTRLKSD</sequence>
<evidence type="ECO:0008006" key="10">
    <source>
        <dbReference type="Google" id="ProtNLM"/>
    </source>
</evidence>
<dbReference type="Proteomes" id="UP000030647">
    <property type="component" value="Unassembled WGS sequence"/>
</dbReference>
<accession>U4TS46</accession>
<dbReference type="eggNOG" id="COG4767">
    <property type="taxonomic scope" value="Bacteria"/>
</dbReference>
<feature type="transmembrane region" description="Helical" evidence="5">
    <location>
        <begin position="111"/>
        <end position="132"/>
    </location>
</feature>
<dbReference type="GO" id="GO:0016020">
    <property type="term" value="C:membrane"/>
    <property type="evidence" value="ECO:0007669"/>
    <property type="project" value="UniProtKB-SubCell"/>
</dbReference>
<feature type="domain" description="RDD" evidence="7">
    <location>
        <begin position="213"/>
        <end position="337"/>
    </location>
</feature>
<dbReference type="HOGENOM" id="CLU_042608_1_0_9"/>
<dbReference type="EMBL" id="KI271593">
    <property type="protein sequence ID" value="ERL64723.1"/>
    <property type="molecule type" value="Genomic_DNA"/>
</dbReference>
<evidence type="ECO:0000256" key="2">
    <source>
        <dbReference type="ARBA" id="ARBA00022692"/>
    </source>
</evidence>
<keyword evidence="2 5" id="KW-0812">Transmembrane</keyword>
<dbReference type="PANTHER" id="PTHR36834">
    <property type="entry name" value="MEMBRANE PROTEIN-RELATED"/>
    <property type="match status" value="1"/>
</dbReference>
<gene>
    <name evidence="8" type="ORF">L248_0642</name>
</gene>
<evidence type="ECO:0000256" key="4">
    <source>
        <dbReference type="ARBA" id="ARBA00023136"/>
    </source>
</evidence>
<feature type="transmembrane region" description="Helical" evidence="5">
    <location>
        <begin position="12"/>
        <end position="31"/>
    </location>
</feature>
<dbReference type="RefSeq" id="WP_022529974.1">
    <property type="nucleotide sequence ID" value="NZ_KI271593.1"/>
</dbReference>
<evidence type="ECO:0000256" key="3">
    <source>
        <dbReference type="ARBA" id="ARBA00022989"/>
    </source>
</evidence>
<evidence type="ECO:0000256" key="1">
    <source>
        <dbReference type="ARBA" id="ARBA00004141"/>
    </source>
</evidence>
<feature type="transmembrane region" description="Helical" evidence="5">
    <location>
        <begin position="139"/>
        <end position="162"/>
    </location>
</feature>
<evidence type="ECO:0000256" key="5">
    <source>
        <dbReference type="SAM" id="Phobius"/>
    </source>
</evidence>
<dbReference type="OrthoDB" id="4822551at2"/>
<dbReference type="InterPro" id="IPR021192">
    <property type="entry name" value="UCP031578_Vanz/RDD"/>
</dbReference>
<dbReference type="PIRSF" id="PIRSF031578">
    <property type="entry name" value="Uncharacterised_Vanz_RDD-cont"/>
    <property type="match status" value="1"/>
</dbReference>
<feature type="transmembrane region" description="Helical" evidence="5">
    <location>
        <begin position="252"/>
        <end position="274"/>
    </location>
</feature>
<keyword evidence="9" id="KW-1185">Reference proteome</keyword>
<dbReference type="InterPro" id="IPR053150">
    <property type="entry name" value="Teicoplanin_resist-assoc"/>
</dbReference>
<dbReference type="Pfam" id="PF06271">
    <property type="entry name" value="RDD"/>
    <property type="match status" value="1"/>
</dbReference>
<evidence type="ECO:0000259" key="7">
    <source>
        <dbReference type="Pfam" id="PF06271"/>
    </source>
</evidence>
<protein>
    <recommendedName>
        <fullName evidence="10">VanZ-like domain-containing protein</fullName>
    </recommendedName>
</protein>
<dbReference type="InterPro" id="IPR010432">
    <property type="entry name" value="RDD"/>
</dbReference>
<evidence type="ECO:0000313" key="8">
    <source>
        <dbReference type="EMBL" id="ERL64723.1"/>
    </source>
</evidence>
<organism evidence="8 9">
    <name type="scientific">Schleiferilactobacillus shenzhenensis LY-73</name>
    <dbReference type="NCBI Taxonomy" id="1231336"/>
    <lineage>
        <taxon>Bacteria</taxon>
        <taxon>Bacillati</taxon>
        <taxon>Bacillota</taxon>
        <taxon>Bacilli</taxon>
        <taxon>Lactobacillales</taxon>
        <taxon>Lactobacillaceae</taxon>
        <taxon>Schleiferilactobacillus</taxon>
    </lineage>
</organism>
<feature type="transmembrane region" description="Helical" evidence="5">
    <location>
        <begin position="43"/>
        <end position="63"/>
    </location>
</feature>
<keyword evidence="4 5" id="KW-0472">Membrane</keyword>
<proteinExistence type="predicted"/>
<name>U4TS46_9LACO</name>
<evidence type="ECO:0000259" key="6">
    <source>
        <dbReference type="Pfam" id="PF04892"/>
    </source>
</evidence>
<comment type="subcellular location">
    <subcellularLocation>
        <location evidence="1">Membrane</location>
        <topology evidence="1">Multi-pass membrane protein</topology>
    </subcellularLocation>
</comment>
<feature type="transmembrane region" description="Helical" evidence="5">
    <location>
        <begin position="174"/>
        <end position="195"/>
    </location>
</feature>
<feature type="domain" description="VanZ-like" evidence="6">
    <location>
        <begin position="48"/>
        <end position="191"/>
    </location>
</feature>
<dbReference type="Pfam" id="PF04892">
    <property type="entry name" value="VanZ"/>
    <property type="match status" value="1"/>
</dbReference>
<feature type="transmembrane region" description="Helical" evidence="5">
    <location>
        <begin position="222"/>
        <end position="246"/>
    </location>
</feature>
<reference evidence="9" key="1">
    <citation type="journal article" date="2013" name="Genome Announc.">
        <title>Whole-Genome Sequencing of Lactobacillus shenzhenensis Strain LY-73T.</title>
        <authorList>
            <person name="Lin Z."/>
            <person name="Liu Z."/>
            <person name="Yang R."/>
            <person name="Zou Y."/>
            <person name="Wan D."/>
            <person name="Chen J."/>
            <person name="Guo M."/>
            <person name="Zhao J."/>
            <person name="Fang C."/>
            <person name="Yang R."/>
            <person name="Liu F."/>
        </authorList>
    </citation>
    <scope>NUCLEOTIDE SEQUENCE [LARGE SCALE GENOMIC DNA]</scope>
    <source>
        <strain evidence="9">LY-73</strain>
    </source>
</reference>
<evidence type="ECO:0000313" key="9">
    <source>
        <dbReference type="Proteomes" id="UP000030647"/>
    </source>
</evidence>
<dbReference type="PANTHER" id="PTHR36834:SF1">
    <property type="entry name" value="INTEGRAL MEMBRANE PROTEIN"/>
    <property type="match status" value="1"/>
</dbReference>
<feature type="transmembrane region" description="Helical" evidence="5">
    <location>
        <begin position="295"/>
        <end position="316"/>
    </location>
</feature>